<organism evidence="5 6">
    <name type="scientific">Croceibacter atlanticus (strain ATCC BAA-628 / JCM 21780 / CIP 108009 / IAM 15332 / KCTC 12090 / HTCC2559)</name>
    <dbReference type="NCBI Taxonomy" id="216432"/>
    <lineage>
        <taxon>Bacteria</taxon>
        <taxon>Pseudomonadati</taxon>
        <taxon>Bacteroidota</taxon>
        <taxon>Flavobacteriia</taxon>
        <taxon>Flavobacteriales</taxon>
        <taxon>Flavobacteriaceae</taxon>
        <taxon>Croceibacter</taxon>
    </lineage>
</organism>
<evidence type="ECO:0000256" key="2">
    <source>
        <dbReference type="ARBA" id="ARBA00022676"/>
    </source>
</evidence>
<evidence type="ECO:0000313" key="6">
    <source>
        <dbReference type="Proteomes" id="UP000002297"/>
    </source>
</evidence>
<reference evidence="5 6" key="1">
    <citation type="journal article" date="2010" name="J. Bacteriol.">
        <title>The complete genome sequence of Croceibacter atlanticus HTCC2559T.</title>
        <authorList>
            <person name="Oh H.M."/>
            <person name="Kang I."/>
            <person name="Ferriera S."/>
            <person name="Giovannoni S.J."/>
            <person name="Cho J.C."/>
        </authorList>
    </citation>
    <scope>NUCLEOTIDE SEQUENCE [LARGE SCALE GENOMIC DNA]</scope>
    <source>
        <strain evidence="6">ATCC BAA-628 / HTCC2559 / KCTC 12090</strain>
    </source>
</reference>
<dbReference type="STRING" id="216432.CA2559_12413"/>
<keyword evidence="2" id="KW-0328">Glycosyltransferase</keyword>
<dbReference type="KEGG" id="cat:CA2559_12413"/>
<name>A3UAK5_CROAH</name>
<dbReference type="GO" id="GO:0016757">
    <property type="term" value="F:glycosyltransferase activity"/>
    <property type="evidence" value="ECO:0007669"/>
    <property type="project" value="UniProtKB-KW"/>
</dbReference>
<proteinExistence type="inferred from homology"/>
<gene>
    <name evidence="5" type="ordered locus">CA2559_12413</name>
</gene>
<dbReference type="CDD" id="cd04186">
    <property type="entry name" value="GT_2_like_c"/>
    <property type="match status" value="1"/>
</dbReference>
<dbReference type="Proteomes" id="UP000002297">
    <property type="component" value="Chromosome"/>
</dbReference>
<accession>A3UAK5</accession>
<dbReference type="Gene3D" id="3.90.550.10">
    <property type="entry name" value="Spore Coat Polysaccharide Biosynthesis Protein SpsA, Chain A"/>
    <property type="match status" value="1"/>
</dbReference>
<dbReference type="RefSeq" id="WP_013188222.1">
    <property type="nucleotide sequence ID" value="NC_014230.1"/>
</dbReference>
<dbReference type="InterPro" id="IPR001173">
    <property type="entry name" value="Glyco_trans_2-like"/>
</dbReference>
<feature type="domain" description="Glycosyltransferase 2-like" evidence="4">
    <location>
        <begin position="5"/>
        <end position="180"/>
    </location>
</feature>
<dbReference type="PANTHER" id="PTHR43179">
    <property type="entry name" value="RHAMNOSYLTRANSFERASE WBBL"/>
    <property type="match status" value="1"/>
</dbReference>
<dbReference type="GeneID" id="89454197"/>
<dbReference type="OrthoDB" id="9771846at2"/>
<dbReference type="CAZy" id="GT2">
    <property type="family name" value="Glycosyltransferase Family 2"/>
</dbReference>
<dbReference type="HOGENOM" id="CLU_023845_4_0_10"/>
<dbReference type="PANTHER" id="PTHR43179:SF12">
    <property type="entry name" value="GALACTOFURANOSYLTRANSFERASE GLFT2"/>
    <property type="match status" value="1"/>
</dbReference>
<dbReference type="Pfam" id="PF00535">
    <property type="entry name" value="Glycos_transf_2"/>
    <property type="match status" value="1"/>
</dbReference>
<evidence type="ECO:0000313" key="5">
    <source>
        <dbReference type="EMBL" id="EAP86841.1"/>
    </source>
</evidence>
<dbReference type="eggNOG" id="COG1216">
    <property type="taxonomic scope" value="Bacteria"/>
</dbReference>
<dbReference type="SUPFAM" id="SSF53448">
    <property type="entry name" value="Nucleotide-diphospho-sugar transferases"/>
    <property type="match status" value="1"/>
</dbReference>
<evidence type="ECO:0000256" key="1">
    <source>
        <dbReference type="ARBA" id="ARBA00006739"/>
    </source>
</evidence>
<evidence type="ECO:0000256" key="3">
    <source>
        <dbReference type="ARBA" id="ARBA00022679"/>
    </source>
</evidence>
<dbReference type="AlphaFoldDB" id="A3UAK5"/>
<dbReference type="InterPro" id="IPR029044">
    <property type="entry name" value="Nucleotide-diphossugar_trans"/>
</dbReference>
<protein>
    <submittedName>
        <fullName evidence="5">Glycosyltransferase</fullName>
    </submittedName>
</protein>
<keyword evidence="3 5" id="KW-0808">Transferase</keyword>
<comment type="similarity">
    <text evidence="1">Belongs to the glycosyltransferase 2 family.</text>
</comment>
<sequence>MKIAVVILNWNGRALLEKFLPSVVNFSKEATVYVADNASTDDSVLLITSLFPSVKIIQNAVNGGYAKGYNDALKHLNEDILILLNSDVEVTEHWLTPILTCFKSNPNVAAVQPKILDYKDKSYFEYAGAAGGYIDALGYPYCRGRIFNSLEKDHGQYNDTKEIFWASGACLAIKNDAFHEVGALDEDFFAHQEEIDLCWRIKNAGYYIVYTGQSTVYHVGGATLNSMNPKKTFFNFRNTLFALIKNVAGPKVYGFILIRLILDGIAGFKFLLEKKPKHFIAILKAHGSFYAQLPKFLKKRKALKSSIKYHQINSVVYKHFILKKQSFKEL</sequence>
<evidence type="ECO:0000259" key="4">
    <source>
        <dbReference type="Pfam" id="PF00535"/>
    </source>
</evidence>
<keyword evidence="6" id="KW-1185">Reference proteome</keyword>
<dbReference type="EMBL" id="CP002046">
    <property type="protein sequence ID" value="EAP86841.1"/>
    <property type="molecule type" value="Genomic_DNA"/>
</dbReference>